<dbReference type="CDD" id="cd00156">
    <property type="entry name" value="REC"/>
    <property type="match status" value="1"/>
</dbReference>
<comment type="caution">
    <text evidence="6">The sequence shown here is derived from an EMBL/GenBank/DDBJ whole genome shotgun (WGS) entry which is preliminary data.</text>
</comment>
<dbReference type="SUPFAM" id="SSF52172">
    <property type="entry name" value="CheY-like"/>
    <property type="match status" value="1"/>
</dbReference>
<evidence type="ECO:0000313" key="7">
    <source>
        <dbReference type="Proteomes" id="UP001652397"/>
    </source>
</evidence>
<dbReference type="InterPro" id="IPR011006">
    <property type="entry name" value="CheY-like_superfamily"/>
</dbReference>
<accession>A0ABT2TZY1</accession>
<dbReference type="InterPro" id="IPR052020">
    <property type="entry name" value="Cyclic_di-GMP/3'3'-cGAMP_PDE"/>
</dbReference>
<dbReference type="PROSITE" id="PS50110">
    <property type="entry name" value="RESPONSE_REGULATORY"/>
    <property type="match status" value="1"/>
</dbReference>
<dbReference type="SMART" id="SM00448">
    <property type="entry name" value="REC"/>
    <property type="match status" value="1"/>
</dbReference>
<dbReference type="SUPFAM" id="SSF109604">
    <property type="entry name" value="HD-domain/PDEase-like"/>
    <property type="match status" value="1"/>
</dbReference>
<keyword evidence="7" id="KW-1185">Reference proteome</keyword>
<evidence type="ECO:0000259" key="4">
    <source>
        <dbReference type="PROSITE" id="PS50110"/>
    </source>
</evidence>
<name>A0ABT2TZY1_9FIRM</name>
<dbReference type="Pfam" id="PF13487">
    <property type="entry name" value="HD_5"/>
    <property type="match status" value="1"/>
</dbReference>
<dbReference type="CDD" id="cd00077">
    <property type="entry name" value="HDc"/>
    <property type="match status" value="1"/>
</dbReference>
<evidence type="ECO:0000256" key="3">
    <source>
        <dbReference type="PROSITE-ProRule" id="PRU00169"/>
    </source>
</evidence>
<reference evidence="6 7" key="1">
    <citation type="journal article" date="2021" name="ISME Commun">
        <title>Automated analysis of genomic sequences facilitates high-throughput and comprehensive description of bacteria.</title>
        <authorList>
            <person name="Hitch T.C.A."/>
        </authorList>
    </citation>
    <scope>NUCLEOTIDE SEQUENCE [LARGE SCALE GENOMIC DNA]</scope>
    <source>
        <strain evidence="6 7">Sanger_34</strain>
    </source>
</reference>
<feature type="modified residue" description="4-aspartylphosphate" evidence="3">
    <location>
        <position position="100"/>
    </location>
</feature>
<comment type="function">
    <text evidence="2">May play the central regulatory role in sporulation. It may be an element of the effector pathway responsible for the activation of sporulation genes in response to nutritional stress. Spo0A may act in concert with spo0H (a sigma factor) to control the expression of some genes that are critical to the sporulation process.</text>
</comment>
<evidence type="ECO:0000259" key="5">
    <source>
        <dbReference type="PROSITE" id="PS51832"/>
    </source>
</evidence>
<dbReference type="InterPro" id="IPR037522">
    <property type="entry name" value="HD_GYP_dom"/>
</dbReference>
<dbReference type="SMART" id="SM00471">
    <property type="entry name" value="HDc"/>
    <property type="match status" value="1"/>
</dbReference>
<evidence type="ECO:0000313" key="6">
    <source>
        <dbReference type="EMBL" id="MCU6787924.1"/>
    </source>
</evidence>
<dbReference type="InterPro" id="IPR001789">
    <property type="entry name" value="Sig_transdc_resp-reg_receiver"/>
</dbReference>
<dbReference type="EMBL" id="JAOQJE010000001">
    <property type="protein sequence ID" value="MCU6787924.1"/>
    <property type="molecule type" value="Genomic_DNA"/>
</dbReference>
<gene>
    <name evidence="6" type="ORF">OCV66_02280</name>
</gene>
<dbReference type="Gene3D" id="1.10.3210.10">
    <property type="entry name" value="Hypothetical protein af1432"/>
    <property type="match status" value="1"/>
</dbReference>
<feature type="domain" description="Response regulatory" evidence="4">
    <location>
        <begin position="50"/>
        <end position="167"/>
    </location>
</feature>
<dbReference type="PROSITE" id="PS51832">
    <property type="entry name" value="HD_GYP"/>
    <property type="match status" value="1"/>
</dbReference>
<proteinExistence type="predicted"/>
<dbReference type="Gene3D" id="3.40.50.2300">
    <property type="match status" value="1"/>
</dbReference>
<evidence type="ECO:0000256" key="1">
    <source>
        <dbReference type="ARBA" id="ARBA00018672"/>
    </source>
</evidence>
<dbReference type="PANTHER" id="PTHR45228">
    <property type="entry name" value="CYCLIC DI-GMP PHOSPHODIESTERASE TM_0186-RELATED"/>
    <property type="match status" value="1"/>
</dbReference>
<dbReference type="InterPro" id="IPR003607">
    <property type="entry name" value="HD/PDEase_dom"/>
</dbReference>
<sequence>MQSCKIIKGFADLYIKVVERTGLEAEAVTVQKGTSPMKKLIEKCDSPRDTILIVDDSIVSRASLKSIFGKDYRVLEADDGLSGLDMLKNAVERLAAVILDIVMPRADGIQVLRIMGQMGVLDQLPVFLITGEHKDEVLREAYELGAMDIIPKPVIPYVVERRVKSVIELFHSRNNLNDIIAEQRQALMAQAEQLYEYGVGMIETLSTVIEFKHDESGGHVRRLRAITTHLLRHTAFGEGLENKEIDLIGMAAITHDVGKIAIPDHILTKPGRLTEEEFEIMKTHTSKGADLLSSITPLRDQAFYAYAYDVALHHHERWDGKGYPDRLMGDEISTGAQTVALADVYDALVSKRCYKNPYSFDEAVKMIISGQCGAFNPQLLRCFLDIEGDLRRLYSNLASVS</sequence>
<dbReference type="Pfam" id="PF00072">
    <property type="entry name" value="Response_reg"/>
    <property type="match status" value="1"/>
</dbReference>
<protein>
    <recommendedName>
        <fullName evidence="1">Stage 0 sporulation protein A homolog</fullName>
    </recommendedName>
</protein>
<dbReference type="Proteomes" id="UP001652397">
    <property type="component" value="Unassembled WGS sequence"/>
</dbReference>
<keyword evidence="3" id="KW-0597">Phosphoprotein</keyword>
<organism evidence="6 7">
    <name type="scientific">Agathobaculum ammoniilyticum</name>
    <dbReference type="NCBI Taxonomy" id="2981778"/>
    <lineage>
        <taxon>Bacteria</taxon>
        <taxon>Bacillati</taxon>
        <taxon>Bacillota</taxon>
        <taxon>Clostridia</taxon>
        <taxon>Eubacteriales</taxon>
        <taxon>Butyricicoccaceae</taxon>
        <taxon>Agathobaculum</taxon>
    </lineage>
</organism>
<feature type="domain" description="HD-GYP" evidence="5">
    <location>
        <begin position="194"/>
        <end position="399"/>
    </location>
</feature>
<evidence type="ECO:0000256" key="2">
    <source>
        <dbReference type="ARBA" id="ARBA00024867"/>
    </source>
</evidence>
<dbReference type="PANTHER" id="PTHR45228:SF5">
    <property type="entry name" value="CYCLIC DI-GMP PHOSPHODIESTERASE VC_1348-RELATED"/>
    <property type="match status" value="1"/>
</dbReference>